<dbReference type="PANTHER" id="PTHR43350:SF21">
    <property type="entry name" value="S-NITROSOMYCOTHIOL REDUCTASE MSCR"/>
    <property type="match status" value="1"/>
</dbReference>
<dbReference type="InterPro" id="IPR013154">
    <property type="entry name" value="ADH-like_N"/>
</dbReference>
<gene>
    <name evidence="8" type="ORF">NOF53_24775</name>
</gene>
<comment type="cofactor">
    <cofactor evidence="1 6">
        <name>Zn(2+)</name>
        <dbReference type="ChEBI" id="CHEBI:29105"/>
    </cofactor>
</comment>
<dbReference type="CDD" id="cd08278">
    <property type="entry name" value="benzyl_alcohol_DH"/>
    <property type="match status" value="1"/>
</dbReference>
<dbReference type="Gene3D" id="3.90.180.10">
    <property type="entry name" value="Medium-chain alcohol dehydrogenases, catalytic domain"/>
    <property type="match status" value="1"/>
</dbReference>
<evidence type="ECO:0000313" key="9">
    <source>
        <dbReference type="Proteomes" id="UP001524501"/>
    </source>
</evidence>
<dbReference type="SUPFAM" id="SSF50129">
    <property type="entry name" value="GroES-like"/>
    <property type="match status" value="1"/>
</dbReference>
<sequence>MSTTVTAAVAPGTGQPLTIQQLQLDDLRPDEVRVHMVATGICHTDAIVRDGIYPTPLPAVLGHEGAGIVEAVGSAIITVAPGDHVVLSAAYCGHCKNCRAGLVAYCENLMAEDFGGRRRDGSTSLSSETGPISSHFFGQSAFATRANVVETSIIKVDPTVPLAALAPLGCGLQTGAGAVFNELRPEAGTSLVVFGVGAVGSAAIMAARVAGCTTVIGVDLHDSRLHLAEQIGATHTINPATTDVVAEIAKITRGEGVNYALDTTAVPTVLRQAAAALSIRGTLALVGAAKPGTDVSFEIGSSLVKGWTFKTIIQGSAVPQVFIPRLVKLWQQGRFPFDKLIQTYALDDINTAFADSESGKIIKPVIVF</sequence>
<dbReference type="InterPro" id="IPR011032">
    <property type="entry name" value="GroES-like_sf"/>
</dbReference>
<dbReference type="SMART" id="SM00829">
    <property type="entry name" value="PKS_ER"/>
    <property type="match status" value="1"/>
</dbReference>
<reference evidence="8 9" key="1">
    <citation type="submission" date="2022-07" db="EMBL/GenBank/DDBJ databases">
        <title>Degradation activity of malathion, p-nitrophenol and potential low-temperature adaptation strategy of Rhodococcus sp. FXJ9.536.</title>
        <authorList>
            <person name="Huang J."/>
            <person name="Huang Y."/>
        </authorList>
    </citation>
    <scope>NUCLEOTIDE SEQUENCE [LARGE SCALE GENOMIC DNA]</scope>
    <source>
        <strain evidence="8 9">FXJ9.536</strain>
    </source>
</reference>
<keyword evidence="3 6" id="KW-0479">Metal-binding</keyword>
<dbReference type="Gene3D" id="3.40.50.720">
    <property type="entry name" value="NAD(P)-binding Rossmann-like Domain"/>
    <property type="match status" value="1"/>
</dbReference>
<evidence type="ECO:0000256" key="4">
    <source>
        <dbReference type="ARBA" id="ARBA00022833"/>
    </source>
</evidence>
<evidence type="ECO:0000256" key="6">
    <source>
        <dbReference type="RuleBase" id="RU361277"/>
    </source>
</evidence>
<comment type="similarity">
    <text evidence="2 6">Belongs to the zinc-containing alcohol dehydrogenase family.</text>
</comment>
<proteinExistence type="inferred from homology"/>
<dbReference type="RefSeq" id="WP_255973828.1">
    <property type="nucleotide sequence ID" value="NZ_JANFQF010000028.1"/>
</dbReference>
<dbReference type="EMBL" id="JANFQF010000028">
    <property type="protein sequence ID" value="MCQ4122331.1"/>
    <property type="molecule type" value="Genomic_DNA"/>
</dbReference>
<name>A0ABT1QJ51_9NOCA</name>
<dbReference type="PROSITE" id="PS00059">
    <property type="entry name" value="ADH_ZINC"/>
    <property type="match status" value="1"/>
</dbReference>
<keyword evidence="4 6" id="KW-0862">Zinc</keyword>
<dbReference type="Proteomes" id="UP001524501">
    <property type="component" value="Unassembled WGS sequence"/>
</dbReference>
<feature type="domain" description="Enoyl reductase (ER)" evidence="7">
    <location>
        <begin position="12"/>
        <end position="366"/>
    </location>
</feature>
<protein>
    <submittedName>
        <fullName evidence="8">NAD(P)-dependent alcohol dehydrogenase</fullName>
    </submittedName>
</protein>
<dbReference type="InterPro" id="IPR002328">
    <property type="entry name" value="ADH_Zn_CS"/>
</dbReference>
<dbReference type="SUPFAM" id="SSF51735">
    <property type="entry name" value="NAD(P)-binding Rossmann-fold domains"/>
    <property type="match status" value="1"/>
</dbReference>
<dbReference type="Pfam" id="PF00107">
    <property type="entry name" value="ADH_zinc_N"/>
    <property type="match status" value="1"/>
</dbReference>
<dbReference type="Pfam" id="PF08240">
    <property type="entry name" value="ADH_N"/>
    <property type="match status" value="1"/>
</dbReference>
<evidence type="ECO:0000256" key="2">
    <source>
        <dbReference type="ARBA" id="ARBA00008072"/>
    </source>
</evidence>
<evidence type="ECO:0000256" key="5">
    <source>
        <dbReference type="ARBA" id="ARBA00023002"/>
    </source>
</evidence>
<comment type="caution">
    <text evidence="8">The sequence shown here is derived from an EMBL/GenBank/DDBJ whole genome shotgun (WGS) entry which is preliminary data.</text>
</comment>
<keyword evidence="9" id="KW-1185">Reference proteome</keyword>
<evidence type="ECO:0000313" key="8">
    <source>
        <dbReference type="EMBL" id="MCQ4122331.1"/>
    </source>
</evidence>
<evidence type="ECO:0000256" key="3">
    <source>
        <dbReference type="ARBA" id="ARBA00022723"/>
    </source>
</evidence>
<dbReference type="InterPro" id="IPR036291">
    <property type="entry name" value="NAD(P)-bd_dom_sf"/>
</dbReference>
<evidence type="ECO:0000256" key="1">
    <source>
        <dbReference type="ARBA" id="ARBA00001947"/>
    </source>
</evidence>
<keyword evidence="5" id="KW-0560">Oxidoreductase</keyword>
<dbReference type="PANTHER" id="PTHR43350">
    <property type="entry name" value="NAD-DEPENDENT ALCOHOL DEHYDROGENASE"/>
    <property type="match status" value="1"/>
</dbReference>
<dbReference type="InterPro" id="IPR013149">
    <property type="entry name" value="ADH-like_C"/>
</dbReference>
<organism evidence="8 9">
    <name type="scientific">Rhodococcus tibetensis</name>
    <dbReference type="NCBI Taxonomy" id="2965064"/>
    <lineage>
        <taxon>Bacteria</taxon>
        <taxon>Bacillati</taxon>
        <taxon>Actinomycetota</taxon>
        <taxon>Actinomycetes</taxon>
        <taxon>Mycobacteriales</taxon>
        <taxon>Nocardiaceae</taxon>
        <taxon>Rhodococcus</taxon>
    </lineage>
</organism>
<evidence type="ECO:0000259" key="7">
    <source>
        <dbReference type="SMART" id="SM00829"/>
    </source>
</evidence>
<accession>A0ABT1QJ51</accession>
<dbReference type="InterPro" id="IPR020843">
    <property type="entry name" value="ER"/>
</dbReference>